<dbReference type="RefSeq" id="WP_252595405.1">
    <property type="nucleotide sequence ID" value="NZ_CP099489.1"/>
</dbReference>
<dbReference type="Pfam" id="PF10694">
    <property type="entry name" value="DUF2500"/>
    <property type="match status" value="1"/>
</dbReference>
<evidence type="ECO:0000313" key="2">
    <source>
        <dbReference type="EMBL" id="USQ81869.1"/>
    </source>
</evidence>
<reference evidence="2" key="1">
    <citation type="submission" date="2022-06" db="EMBL/GenBank/DDBJ databases">
        <title>Ornithinimicrobium HY1793.</title>
        <authorList>
            <person name="Huang Y."/>
        </authorList>
    </citation>
    <scope>NUCLEOTIDE SEQUENCE</scope>
    <source>
        <strain evidence="2">HY1793</strain>
    </source>
</reference>
<sequence>MDLFTLVPLFIAGVAVFILFTNGRRLYTNVQQRKVNESAPVLTFPATVISKRDSVSGGGDSAAQTDYYVTFERLDLQRLEIQVEGPEFGMIAVGDTGRLTVQGNWFQGFTRDAPRPPSSV</sequence>
<protein>
    <submittedName>
        <fullName evidence="2">DUF2500 domain-containing protein</fullName>
    </submittedName>
</protein>
<dbReference type="InterPro" id="IPR019635">
    <property type="entry name" value="DUF2500"/>
</dbReference>
<keyword evidence="3" id="KW-1185">Reference proteome</keyword>
<keyword evidence="1" id="KW-0812">Transmembrane</keyword>
<dbReference type="Gene3D" id="2.40.50.660">
    <property type="match status" value="1"/>
</dbReference>
<dbReference type="Proteomes" id="UP001056455">
    <property type="component" value="Chromosome"/>
</dbReference>
<evidence type="ECO:0000313" key="3">
    <source>
        <dbReference type="Proteomes" id="UP001056455"/>
    </source>
</evidence>
<name>A0ABY4YYN6_9MICO</name>
<feature type="transmembrane region" description="Helical" evidence="1">
    <location>
        <begin position="6"/>
        <end position="23"/>
    </location>
</feature>
<evidence type="ECO:0000256" key="1">
    <source>
        <dbReference type="SAM" id="Phobius"/>
    </source>
</evidence>
<keyword evidence="1" id="KW-1133">Transmembrane helix</keyword>
<keyword evidence="1" id="KW-0472">Membrane</keyword>
<gene>
    <name evidence="2" type="ORF">NF556_09575</name>
</gene>
<proteinExistence type="predicted"/>
<organism evidence="2 3">
    <name type="scientific">Ornithinimicrobium faecis</name>
    <dbReference type="NCBI Taxonomy" id="2934158"/>
    <lineage>
        <taxon>Bacteria</taxon>
        <taxon>Bacillati</taxon>
        <taxon>Actinomycetota</taxon>
        <taxon>Actinomycetes</taxon>
        <taxon>Micrococcales</taxon>
        <taxon>Ornithinimicrobiaceae</taxon>
        <taxon>Ornithinimicrobium</taxon>
    </lineage>
</organism>
<accession>A0ABY4YYN6</accession>
<dbReference type="EMBL" id="CP099489">
    <property type="protein sequence ID" value="USQ81869.1"/>
    <property type="molecule type" value="Genomic_DNA"/>
</dbReference>